<dbReference type="PANTHER" id="PTHR19446">
    <property type="entry name" value="REVERSE TRANSCRIPTASES"/>
    <property type="match status" value="1"/>
</dbReference>
<dbReference type="SUPFAM" id="SSF56672">
    <property type="entry name" value="DNA/RNA polymerases"/>
    <property type="match status" value="1"/>
</dbReference>
<gene>
    <name evidence="1" type="ORF">FQN60_016749</name>
</gene>
<organism evidence="1 2">
    <name type="scientific">Etheostoma spectabile</name>
    <name type="common">orangethroat darter</name>
    <dbReference type="NCBI Taxonomy" id="54343"/>
    <lineage>
        <taxon>Eukaryota</taxon>
        <taxon>Metazoa</taxon>
        <taxon>Chordata</taxon>
        <taxon>Craniata</taxon>
        <taxon>Vertebrata</taxon>
        <taxon>Euteleostomi</taxon>
        <taxon>Actinopterygii</taxon>
        <taxon>Neopterygii</taxon>
        <taxon>Teleostei</taxon>
        <taxon>Neoteleostei</taxon>
        <taxon>Acanthomorphata</taxon>
        <taxon>Eupercaria</taxon>
        <taxon>Perciformes</taxon>
        <taxon>Percoidei</taxon>
        <taxon>Percidae</taxon>
        <taxon>Etheostomatinae</taxon>
        <taxon>Etheostoma</taxon>
    </lineage>
</organism>
<comment type="caution">
    <text evidence="1">The sequence shown here is derived from an EMBL/GenBank/DDBJ whole genome shotgun (WGS) entry which is preliminary data.</text>
</comment>
<dbReference type="AlphaFoldDB" id="A0A5J5D1P7"/>
<protein>
    <submittedName>
        <fullName evidence="1">Uncharacterized protein</fullName>
    </submittedName>
</protein>
<dbReference type="InterPro" id="IPR043502">
    <property type="entry name" value="DNA/RNA_pol_sf"/>
</dbReference>
<sequence>SHRHQGGWRLNSGLLANADFCDFVSTNIDSFLKTNRSDQVSPLLLWETLKAFICGGIISFSAHLTKNRKLKQQELLDAKLDIDRQQAAAINPALATKRLQLQNEFNLLSTGKAEYLLRQCSSFYSTLYKSQPPPDTSVMDAFLNNLDIPTVNDELAKRLDEPLTLGEITSCISQMQSNKTPGPDGYPVEFFKKFSAQLAPILLEIYNDSLERGVLPPTLNQALISLIVKKDKDPNLCGSYRPINLLNNDVKLLAKVLVRRLETCLPSIISEDQTGFILGRQLSSNGSPAFSGMLREGMEHRVSLYADDLLL</sequence>
<reference evidence="1 2" key="1">
    <citation type="submission" date="2019-08" db="EMBL/GenBank/DDBJ databases">
        <title>A chromosome-level genome assembly, high-density linkage maps, and genome scans reveal the genomic architecture of hybrid incompatibilities underlying speciation via character displacement in darters (Percidae: Etheostominae).</title>
        <authorList>
            <person name="Moran R.L."/>
            <person name="Catchen J.M."/>
            <person name="Fuller R.C."/>
        </authorList>
    </citation>
    <scope>NUCLEOTIDE SEQUENCE [LARGE SCALE GENOMIC DNA]</scope>
    <source>
        <strain evidence="1">EspeVRDwgs_2016</strain>
        <tissue evidence="1">Muscle</tissue>
    </source>
</reference>
<proteinExistence type="predicted"/>
<dbReference type="EMBL" id="VOFY01000012">
    <property type="protein sequence ID" value="KAA8587887.1"/>
    <property type="molecule type" value="Genomic_DNA"/>
</dbReference>
<evidence type="ECO:0000313" key="2">
    <source>
        <dbReference type="Proteomes" id="UP000327493"/>
    </source>
</evidence>
<keyword evidence="2" id="KW-1185">Reference proteome</keyword>
<evidence type="ECO:0000313" key="1">
    <source>
        <dbReference type="EMBL" id="KAA8587887.1"/>
    </source>
</evidence>
<feature type="non-terminal residue" evidence="1">
    <location>
        <position position="1"/>
    </location>
</feature>
<name>A0A5J5D1P7_9PERO</name>
<feature type="non-terminal residue" evidence="1">
    <location>
        <position position="311"/>
    </location>
</feature>
<dbReference type="Proteomes" id="UP000327493">
    <property type="component" value="Chromosome 12"/>
</dbReference>
<accession>A0A5J5D1P7</accession>